<evidence type="ECO:0000313" key="4">
    <source>
        <dbReference type="EMBL" id="MFC1800398.1"/>
    </source>
</evidence>
<dbReference type="SUPFAM" id="SSF48452">
    <property type="entry name" value="TPR-like"/>
    <property type="match status" value="1"/>
</dbReference>
<accession>A0ABV6YQT4</accession>
<dbReference type="PANTHER" id="PTHR44858:SF1">
    <property type="entry name" value="UDP-N-ACETYLGLUCOSAMINE--PEPTIDE N-ACETYLGLUCOSAMINYLTRANSFERASE SPINDLY-RELATED"/>
    <property type="match status" value="1"/>
</dbReference>
<feature type="repeat" description="TPR" evidence="3">
    <location>
        <begin position="162"/>
        <end position="195"/>
    </location>
</feature>
<sequence length="245" mass="27076">LYLRSADQVAAGSIVQGISLLGDAVNTCRLNGMLEFPLSEYYMLLSRRNMAAGRLEDATESARRAIELNPLAPAAFYNLAALLGRATELDPTYIPGYLLKAKAELSEGRPRDATQTVGRVLSVEPFNPTAHHLKGLSLIQREQYEAGRLELEKALDGMPGNPDLMEALAYSWLMQGRLDRAGDLYRQVLRVEPERFGALNNYATVLAEEGKLDEAVAAWTRALALSPGNQDIMANIEEARQKMRR</sequence>
<protein>
    <submittedName>
        <fullName evidence="4">Tetratricopeptide repeat protein</fullName>
    </submittedName>
</protein>
<dbReference type="PROSITE" id="PS50005">
    <property type="entry name" value="TPR"/>
    <property type="match status" value="3"/>
</dbReference>
<evidence type="ECO:0000256" key="3">
    <source>
        <dbReference type="PROSITE-ProRule" id="PRU00339"/>
    </source>
</evidence>
<proteinExistence type="predicted"/>
<reference evidence="4 5" key="1">
    <citation type="submission" date="2024-09" db="EMBL/GenBank/DDBJ databases">
        <authorList>
            <person name="D'Angelo T."/>
        </authorList>
    </citation>
    <scope>NUCLEOTIDE SEQUENCE [LARGE SCALE GENOMIC DNA]</scope>
    <source>
        <strain evidence="4">SAG AM-311-F02</strain>
    </source>
</reference>
<comment type="caution">
    <text evidence="4">The sequence shown here is derived from an EMBL/GenBank/DDBJ whole genome shotgun (WGS) entry which is preliminary data.</text>
</comment>
<dbReference type="InterPro" id="IPR019734">
    <property type="entry name" value="TPR_rpt"/>
</dbReference>
<dbReference type="EMBL" id="JBHPEI010000147">
    <property type="protein sequence ID" value="MFC1800398.1"/>
    <property type="molecule type" value="Genomic_DNA"/>
</dbReference>
<dbReference type="InterPro" id="IPR050498">
    <property type="entry name" value="Ycf3"/>
</dbReference>
<evidence type="ECO:0000256" key="1">
    <source>
        <dbReference type="ARBA" id="ARBA00022737"/>
    </source>
</evidence>
<dbReference type="SMART" id="SM00028">
    <property type="entry name" value="TPR"/>
    <property type="match status" value="5"/>
</dbReference>
<dbReference type="Pfam" id="PF13432">
    <property type="entry name" value="TPR_16"/>
    <property type="match status" value="3"/>
</dbReference>
<keyword evidence="5" id="KW-1185">Reference proteome</keyword>
<keyword evidence="1" id="KW-0677">Repeat</keyword>
<dbReference type="Proteomes" id="UP001594288">
    <property type="component" value="Unassembled WGS sequence"/>
</dbReference>
<evidence type="ECO:0000313" key="5">
    <source>
        <dbReference type="Proteomes" id="UP001594288"/>
    </source>
</evidence>
<evidence type="ECO:0000256" key="2">
    <source>
        <dbReference type="ARBA" id="ARBA00022803"/>
    </source>
</evidence>
<feature type="non-terminal residue" evidence="4">
    <location>
        <position position="1"/>
    </location>
</feature>
<feature type="repeat" description="TPR" evidence="3">
    <location>
        <begin position="39"/>
        <end position="72"/>
    </location>
</feature>
<gene>
    <name evidence="4" type="ORF">ACFL2Z_05800</name>
</gene>
<keyword evidence="2 3" id="KW-0802">TPR repeat</keyword>
<dbReference type="InterPro" id="IPR011990">
    <property type="entry name" value="TPR-like_helical_dom_sf"/>
</dbReference>
<name>A0ABV6YQT4_UNCEI</name>
<feature type="repeat" description="TPR" evidence="3">
    <location>
        <begin position="196"/>
        <end position="229"/>
    </location>
</feature>
<dbReference type="Gene3D" id="1.25.40.10">
    <property type="entry name" value="Tetratricopeptide repeat domain"/>
    <property type="match status" value="1"/>
</dbReference>
<dbReference type="PANTHER" id="PTHR44858">
    <property type="entry name" value="TETRATRICOPEPTIDE REPEAT PROTEIN 6"/>
    <property type="match status" value="1"/>
</dbReference>
<organism evidence="4 5">
    <name type="scientific">Eiseniibacteriota bacterium</name>
    <dbReference type="NCBI Taxonomy" id="2212470"/>
    <lineage>
        <taxon>Bacteria</taxon>
        <taxon>Candidatus Eiseniibacteriota</taxon>
    </lineage>
</organism>